<dbReference type="Proteomes" id="UP000321274">
    <property type="component" value="Unassembled WGS sequence"/>
</dbReference>
<reference evidence="1 2" key="1">
    <citation type="submission" date="2019-07" db="EMBL/GenBank/DDBJ databases">
        <title>Whole genome shotgun sequence of Acinetobacter johnsonii NBRC 102197.</title>
        <authorList>
            <person name="Hosoyama A."/>
            <person name="Uohara A."/>
            <person name="Ohji S."/>
            <person name="Ichikawa N."/>
        </authorList>
    </citation>
    <scope>NUCLEOTIDE SEQUENCE [LARGE SCALE GENOMIC DNA]</scope>
    <source>
        <strain evidence="1 2">NBRC 102197</strain>
    </source>
</reference>
<evidence type="ECO:0000313" key="1">
    <source>
        <dbReference type="EMBL" id="GEK43236.1"/>
    </source>
</evidence>
<proteinExistence type="predicted"/>
<evidence type="ECO:0000313" key="2">
    <source>
        <dbReference type="Proteomes" id="UP000321274"/>
    </source>
</evidence>
<name>A0AAV3WCF7_ACIJO</name>
<dbReference type="EMBL" id="BJUJ01000007">
    <property type="protein sequence ID" value="GEK43236.1"/>
    <property type="molecule type" value="Genomic_DNA"/>
</dbReference>
<gene>
    <name evidence="1" type="ORF">AJO04nite_04940</name>
</gene>
<accession>A0AAV3WCF7</accession>
<sequence>MNKNRLFTKQRIKDLFHSDDVLRADMQNLWFEEEATGRELLLLFYAEARSRL</sequence>
<comment type="caution">
    <text evidence="1">The sequence shown here is derived from an EMBL/GenBank/DDBJ whole genome shotgun (WGS) entry which is preliminary data.</text>
</comment>
<dbReference type="AlphaFoldDB" id="A0AAV3WCF7"/>
<protein>
    <submittedName>
        <fullName evidence="1">Uncharacterized protein</fullName>
    </submittedName>
</protein>
<organism evidence="1 2">
    <name type="scientific">Acinetobacter johnsonii</name>
    <dbReference type="NCBI Taxonomy" id="40214"/>
    <lineage>
        <taxon>Bacteria</taxon>
        <taxon>Pseudomonadati</taxon>
        <taxon>Pseudomonadota</taxon>
        <taxon>Gammaproteobacteria</taxon>
        <taxon>Moraxellales</taxon>
        <taxon>Moraxellaceae</taxon>
        <taxon>Acinetobacter</taxon>
    </lineage>
</organism>